<dbReference type="AlphaFoldDB" id="A0ABD1N432"/>
<comment type="caution">
    <text evidence="1">The sequence shown here is derived from an EMBL/GenBank/DDBJ whole genome shotgun (WGS) entry which is preliminary data.</text>
</comment>
<dbReference type="EMBL" id="JBGMDY010000002">
    <property type="protein sequence ID" value="KAL2342853.1"/>
    <property type="molecule type" value="Genomic_DNA"/>
</dbReference>
<keyword evidence="2" id="KW-1185">Reference proteome</keyword>
<protein>
    <submittedName>
        <fullName evidence="1">Uncharacterized protein</fullName>
    </submittedName>
</protein>
<proteinExistence type="predicted"/>
<dbReference type="Proteomes" id="UP001603857">
    <property type="component" value="Unassembled WGS sequence"/>
</dbReference>
<organism evidence="1 2">
    <name type="scientific">Flemingia macrophylla</name>
    <dbReference type="NCBI Taxonomy" id="520843"/>
    <lineage>
        <taxon>Eukaryota</taxon>
        <taxon>Viridiplantae</taxon>
        <taxon>Streptophyta</taxon>
        <taxon>Embryophyta</taxon>
        <taxon>Tracheophyta</taxon>
        <taxon>Spermatophyta</taxon>
        <taxon>Magnoliopsida</taxon>
        <taxon>eudicotyledons</taxon>
        <taxon>Gunneridae</taxon>
        <taxon>Pentapetalae</taxon>
        <taxon>rosids</taxon>
        <taxon>fabids</taxon>
        <taxon>Fabales</taxon>
        <taxon>Fabaceae</taxon>
        <taxon>Papilionoideae</taxon>
        <taxon>50 kb inversion clade</taxon>
        <taxon>NPAAA clade</taxon>
        <taxon>indigoferoid/millettioid clade</taxon>
        <taxon>Phaseoleae</taxon>
        <taxon>Flemingia</taxon>
    </lineage>
</organism>
<sequence>MPSVFLHVSQAPYRVSMYVFSMHTCTNACEAHSTWFNNHALRLYVHQAGHGEALSCLGCRWTVKKGRVKSALQGGMDFRKDA</sequence>
<accession>A0ABD1N432</accession>
<evidence type="ECO:0000313" key="1">
    <source>
        <dbReference type="EMBL" id="KAL2342853.1"/>
    </source>
</evidence>
<gene>
    <name evidence="1" type="ORF">Fmac_004138</name>
</gene>
<evidence type="ECO:0000313" key="2">
    <source>
        <dbReference type="Proteomes" id="UP001603857"/>
    </source>
</evidence>
<reference evidence="1 2" key="1">
    <citation type="submission" date="2024-08" db="EMBL/GenBank/DDBJ databases">
        <title>Insights into the chromosomal genome structure of Flemingia macrophylla.</title>
        <authorList>
            <person name="Ding Y."/>
            <person name="Zhao Y."/>
            <person name="Bi W."/>
            <person name="Wu M."/>
            <person name="Zhao G."/>
            <person name="Gong Y."/>
            <person name="Li W."/>
            <person name="Zhang P."/>
        </authorList>
    </citation>
    <scope>NUCLEOTIDE SEQUENCE [LARGE SCALE GENOMIC DNA]</scope>
    <source>
        <strain evidence="1">DYQJB</strain>
        <tissue evidence="1">Leaf</tissue>
    </source>
</reference>
<name>A0ABD1N432_9FABA</name>